<dbReference type="RefSeq" id="WP_270024616.1">
    <property type="nucleotide sequence ID" value="NZ_JAPDDP010000011.1"/>
</dbReference>
<dbReference type="PANTHER" id="PTHR32208">
    <property type="entry name" value="SECRETED PROTEIN-RELATED"/>
    <property type="match status" value="1"/>
</dbReference>
<dbReference type="InterPro" id="IPR037293">
    <property type="entry name" value="Gal_Oxidase_central_sf"/>
</dbReference>
<proteinExistence type="predicted"/>
<evidence type="ECO:0000313" key="7">
    <source>
        <dbReference type="EMBL" id="MDA0180308.1"/>
    </source>
</evidence>
<dbReference type="Gene3D" id="2.60.40.10">
    <property type="entry name" value="Immunoglobulins"/>
    <property type="match status" value="4"/>
</dbReference>
<evidence type="ECO:0000313" key="8">
    <source>
        <dbReference type="Proteomes" id="UP001147653"/>
    </source>
</evidence>
<dbReference type="Pfam" id="PF13205">
    <property type="entry name" value="Big_5"/>
    <property type="match status" value="2"/>
</dbReference>
<dbReference type="SUPFAM" id="SSF81296">
    <property type="entry name" value="E set domains"/>
    <property type="match status" value="1"/>
</dbReference>
<dbReference type="GO" id="GO:0016798">
    <property type="term" value="F:hydrolase activity, acting on glycosyl bonds"/>
    <property type="evidence" value="ECO:0007669"/>
    <property type="project" value="UniProtKB-KW"/>
</dbReference>
<evidence type="ECO:0000256" key="3">
    <source>
        <dbReference type="ARBA" id="ARBA00023295"/>
    </source>
</evidence>
<comment type="caution">
    <text evidence="7">The sequence shown here is derived from an EMBL/GenBank/DDBJ whole genome shotgun (WGS) entry which is preliminary data.</text>
</comment>
<dbReference type="Pfam" id="PF09118">
    <property type="entry name" value="GO-like_E_set"/>
    <property type="match status" value="1"/>
</dbReference>
<reference evidence="7" key="1">
    <citation type="submission" date="2022-10" db="EMBL/GenBank/DDBJ databases">
        <title>The WGS of Solirubrobacter phytolaccae KCTC 29190.</title>
        <authorList>
            <person name="Jiang Z."/>
        </authorList>
    </citation>
    <scope>NUCLEOTIDE SEQUENCE</scope>
    <source>
        <strain evidence="7">KCTC 29190</strain>
    </source>
</reference>
<feature type="region of interest" description="Disordered" evidence="4">
    <location>
        <begin position="2636"/>
        <end position="2659"/>
    </location>
</feature>
<dbReference type="SUPFAM" id="SSF49899">
    <property type="entry name" value="Concanavalin A-like lectins/glucanases"/>
    <property type="match status" value="3"/>
</dbReference>
<dbReference type="Gene3D" id="2.60.120.200">
    <property type="match status" value="2"/>
</dbReference>
<accession>A0A9X3N5Z4</accession>
<dbReference type="InterPro" id="IPR013783">
    <property type="entry name" value="Ig-like_fold"/>
</dbReference>
<organism evidence="7 8">
    <name type="scientific">Solirubrobacter phytolaccae</name>
    <dbReference type="NCBI Taxonomy" id="1404360"/>
    <lineage>
        <taxon>Bacteria</taxon>
        <taxon>Bacillati</taxon>
        <taxon>Actinomycetota</taxon>
        <taxon>Thermoleophilia</taxon>
        <taxon>Solirubrobacterales</taxon>
        <taxon>Solirubrobacteraceae</taxon>
        <taxon>Solirubrobacter</taxon>
    </lineage>
</organism>
<evidence type="ECO:0000256" key="5">
    <source>
        <dbReference type="SAM" id="SignalP"/>
    </source>
</evidence>
<name>A0A9X3N5Z4_9ACTN</name>
<keyword evidence="2" id="KW-1015">Disulfide bond</keyword>
<dbReference type="SMART" id="SM00612">
    <property type="entry name" value="Kelch"/>
    <property type="match status" value="3"/>
</dbReference>
<dbReference type="InterPro" id="IPR013320">
    <property type="entry name" value="ConA-like_dom_sf"/>
</dbReference>
<protein>
    <submittedName>
        <fullName evidence="7">DUF4082 domain-containing protein</fullName>
    </submittedName>
</protein>
<feature type="chain" id="PRO_5040935951" evidence="5">
    <location>
        <begin position="33"/>
        <end position="3035"/>
    </location>
</feature>
<keyword evidence="1 5" id="KW-0732">Signal</keyword>
<dbReference type="Gene3D" id="2.130.10.80">
    <property type="entry name" value="Galactose oxidase/kelch, beta-propeller"/>
    <property type="match status" value="1"/>
</dbReference>
<dbReference type="PANTHER" id="PTHR32208:SF21">
    <property type="entry name" value="LOW QUALITY PROTEIN: ALDEHYDE OXIDASE GLOX-LIKE"/>
    <property type="match status" value="1"/>
</dbReference>
<feature type="signal peptide" evidence="5">
    <location>
        <begin position="1"/>
        <end position="32"/>
    </location>
</feature>
<evidence type="ECO:0000256" key="2">
    <source>
        <dbReference type="ARBA" id="ARBA00023157"/>
    </source>
</evidence>
<dbReference type="InterPro" id="IPR015202">
    <property type="entry name" value="GO-like_E_set"/>
</dbReference>
<feature type="compositionally biased region" description="Polar residues" evidence="4">
    <location>
        <begin position="1759"/>
        <end position="1769"/>
    </location>
</feature>
<dbReference type="CDD" id="cd02851">
    <property type="entry name" value="E_set_GO_C"/>
    <property type="match status" value="1"/>
</dbReference>
<dbReference type="InterPro" id="IPR014756">
    <property type="entry name" value="Ig_E-set"/>
</dbReference>
<dbReference type="InterPro" id="IPR036116">
    <property type="entry name" value="FN3_sf"/>
</dbReference>
<dbReference type="SMART" id="SM00560">
    <property type="entry name" value="LamGL"/>
    <property type="match status" value="2"/>
</dbReference>
<dbReference type="Pfam" id="PF13385">
    <property type="entry name" value="Laminin_G_3"/>
    <property type="match status" value="2"/>
</dbReference>
<evidence type="ECO:0000256" key="4">
    <source>
        <dbReference type="SAM" id="MobiDB-lite"/>
    </source>
</evidence>
<dbReference type="InterPro" id="IPR011043">
    <property type="entry name" value="Gal_Oxase/kelch_b-propeller"/>
</dbReference>
<dbReference type="InterPro" id="IPR003961">
    <property type="entry name" value="FN3_dom"/>
</dbReference>
<dbReference type="InterPro" id="IPR006558">
    <property type="entry name" value="LamG-like"/>
</dbReference>
<keyword evidence="3" id="KW-0378">Hydrolase</keyword>
<dbReference type="InterPro" id="IPR009880">
    <property type="entry name" value="Glyoxal_oxidase_N"/>
</dbReference>
<dbReference type="Pfam" id="PF07250">
    <property type="entry name" value="Glyoxal_oxid_N"/>
    <property type="match status" value="1"/>
</dbReference>
<dbReference type="InterPro" id="IPR014755">
    <property type="entry name" value="Cu-Rt/internalin_Ig-like"/>
</dbReference>
<gene>
    <name evidence="7" type="ORF">OJ997_08375</name>
</gene>
<dbReference type="InterPro" id="IPR032812">
    <property type="entry name" value="SbsA_Ig"/>
</dbReference>
<feature type="region of interest" description="Disordered" evidence="4">
    <location>
        <begin position="1748"/>
        <end position="1797"/>
    </location>
</feature>
<evidence type="ECO:0000256" key="1">
    <source>
        <dbReference type="ARBA" id="ARBA00022729"/>
    </source>
</evidence>
<dbReference type="Pfam" id="PF13313">
    <property type="entry name" value="DUF4082"/>
    <property type="match status" value="2"/>
</dbReference>
<dbReference type="EMBL" id="JAPDDP010000011">
    <property type="protein sequence ID" value="MDA0180308.1"/>
    <property type="molecule type" value="Genomic_DNA"/>
</dbReference>
<dbReference type="InterPro" id="IPR025141">
    <property type="entry name" value="DUF4082"/>
</dbReference>
<dbReference type="Pfam" id="PF17957">
    <property type="entry name" value="Big_7"/>
    <property type="match status" value="1"/>
</dbReference>
<dbReference type="Proteomes" id="UP001147653">
    <property type="component" value="Unassembled WGS sequence"/>
</dbReference>
<evidence type="ECO:0000259" key="6">
    <source>
        <dbReference type="PROSITE" id="PS50853"/>
    </source>
</evidence>
<dbReference type="CDD" id="cd00063">
    <property type="entry name" value="FN3"/>
    <property type="match status" value="2"/>
</dbReference>
<dbReference type="SUPFAM" id="SSF50965">
    <property type="entry name" value="Galactose oxidase, central domain"/>
    <property type="match status" value="1"/>
</dbReference>
<feature type="domain" description="Fibronectin type-III" evidence="6">
    <location>
        <begin position="1174"/>
        <end position="1264"/>
    </location>
</feature>
<keyword evidence="3" id="KW-0326">Glycosidase</keyword>
<feature type="domain" description="Fibronectin type-III" evidence="6">
    <location>
        <begin position="2640"/>
        <end position="2736"/>
    </location>
</feature>
<dbReference type="PROSITE" id="PS50853">
    <property type="entry name" value="FN3"/>
    <property type="match status" value="2"/>
</dbReference>
<sequence>MPAPRRLRAHLACLGALLIAVLTLTSAPAANAQTSTLFAPGEGPVGDAVSDAPLEVGVRFRSDTPGYITALRFYRQPGNIGPREGHLWSSTGQLLATTQFPDALTGWQEAPIADPVAITANTIYVASYYASTGRFAFSLTGLNAGVDRPPLHAPPAADGGNGVYKYGSSSVFPTDTWSGTNYWVDAVYSPTKPADTRPPAIQTRTPATNAAGVAADATVKVTFDEPVDPLTVTAGAFVLKDGANAVPASVAYDAPTRTATLTPTGALSLSKTYTATVKGGNAGPADLVGNRFTADDSWDFSTPPQCPCTVFKTTDNQPGNAVQDQPLELGMKFRSKEDGFITALRFYKQPNNTGVHVGNLWSSTGQPLATATFKDETASGWQQVALTNPVAITKDTTYVVSYHSPAGYYPQGTGYFNNVADNAPLYALPNTTPGGNGVYKYGPSAFPDQTWQATNYWVDASFDRTIPPDTTGPTVSASTPANGAAAVARTSFVTAQFDEPIAPASLTTTTFTLRDSGNNAVTATVTYDAQTRTAKLTPAAPLAFDTTYTARVKGASGGVTDVAGNPLAADKTWTFTAAGRSPADGPGGPILLAGSASDPFGRYYAEILRAEGLNEFTTADGPITASMLTGKSVLLLTSPTVTTTEVTVLTNWVAGGGNLIAMRPDKKLAPLLGLTDAGSTLAEGYLKVDTNTASGKGIESQTLQYHGVADRYTLNGASALATLYSNASAATTNPAATLRTVGAAGGEAAAFTFDLARSVVYTRQGNPAWINDKRDGTGWAIPGTRAVDLFYGPKVGDVQPNWVDLDKVDVPQADEQQRLLANLITEMTRDKTPMPRFWYLPRGEKAVMILTGDDHAVGGVVPYFNRLKAMSADSCSVADWECVRASAYVYPETPMTDAQAAAYQAEGFELALHLNTSCQDYTMGSLSTMLATQLGAFTAKWPSLAPPVSNRTHCIIWDGWTDAAKGQLDKGIRFDTNYYYNGPPGWLTKPGLLTGSGFPMRFGDLDGTIIDSYQSMTQVSDESDMPNPWQLHTLLDNALGEKAYYGAFNVIAHTDYGDHVNVNTMVAEAQDRGVPVISAKQMLDWLDGRNGSSFADIAYSGNQLTFSISQNPKARGLQAMLPASSASGPLSKLRRNGQAVSWNTRTIKGQEYVVFNAEGGAYTATYATDTTAPEITALSATADAEGRATVTWKTDEPASSRVEYGRNANLGYEIVNTARETDHKVELTGLAPGTTYYGRVSSIDAAGNSASAPAVPTPFAVPAGALVDTRKGDFAAGTAQNTYSGATADTTDGEVVLRPTVGNDFDAIGLPADWLDSDWGSGGLTTVTDGSMFVNGGVSRTEALFSPGRTIEFVATFAAINEQGVGFGNDFSDYPFAVFTTASNGSPIGLYAQSGSDFQNPDNTITPLPGVSLSRPHRFKIDWQANSVKYYVDGALVATHSITIPGPMRPLASDYRVFGGGVRVDWLRMGTYSTTGTFTSRVMDSGPGASNWQALTSTATVPAGTTLSFQTRSGATPTPDASWSAWANLGAANAVQSPAARYIQYQARLTRTTGDTPTLQRVQIGFASGTDRAPTLGTVNLAPANPKTNQVVTATPTGFSDPDGDPITYHYRWLRNGTVIPGATGATLNLATAGNGDLGDKIRVEVFATDGRGAASDAAVDTETVANTNPTAGTVTVLPAPASTNDVVKAVPAGFADIDGGTLTYRYQWRKNNVAIAGATGRTLDLSIAGNGNLGDRIDVDVTAVDPQNATSPAARGGQNITGSNSTPVPGTVAISPASPKTDQTLTATPSGYRDPDGDTFTYQFQWKRNGAAISGATAATLNLATAGNGDRGDTITVDITATDSKGAKGDEATGTATVVNSAPIAGTIRVKPTSPATNDVLTAAAADFGDADGDAISYQYQWYRNGVAVQGGTGRSLDLSQPGNGDLGDALTVDVTALDGNGGTTPVVHGSTTINGTHSNAVASYGFEEAAGTVIADETGGHDGALLNGVARSNSGKYGRALVFDGEDDIASVPDAPELRLTTGLTMEAWVKPDATSNWRTIIFREAGSLGWSLYANNTADTASAHLALPDGEMIVNGDEELDPNHWTHLAATYDGNIMRLFANGTQIASKAATGSLPDAGGALTFGANNVWGEHFKGLIDEIRIYNRPLSAAELKDDMARPVVAGTPEPPESLRTDQIGEFAKPMEWPIVPVHLALLSNGKVAAWDGFEAALNSEHTWDPWTKQFESVPSGRNLFCAGHITLTDGRLLVVGGHINAYEGLKDTNLFNPVSKTWARGADMSVARWYPTATTLPDGRVLVVSGDNAVLNRQNQPVPLTIASNTLPEIYNPATDTWQELPAAQRWMPLYPFMFVLPNGKVFDAGPDKTTRTLDTTTGQWTTVGESPIDGHSAVMYRPGKILKSGTWSEPEFPGGSVSARAAAIDFTQPTPAWQEVAPMNYKRSYHTLTVLPDGKVLATGGQNGTDGVDETTGILASEIWDPETNTWTVGASSRRPRLYHSSALLLPDGRVLLAGGGAFGNAKNENSGEIYSPPYLFKGPRPQISAAPDEIHYGANFNIDTPDAAGIEKVHLIRMGAVTHNLDMDQRLIPLTSSVQGDGLRITGPANANVAPPGWYMLFVVKNGVPSVSRIMRLDSTTDAVPPSAPSSLTPTTRADGAKLDWPASTDNVGVKEYRVYRSTSSSFTPSAANRIARVPSGTTYTDSGVPAGTYHYRVEAVDAAGNRSSASPRAQVTVAGDTTAPTVSLTAPANGASLAATVAVTATSTDAVGVASVQFMRNGQALGDPDTTAPYAYQWDTTTVGDGRHTLTAVARDASGNTRTSTAVAVEVHNTGLVAAYGFDETTGATATDTVNHNDGTIANATRVVDGRFGRALSFNGTNSVVGVPHAPALNLTAGMTLEAWIKPTTLNSWRSVILKEQVGSLAYALFANTDANVPAGHIFTTAELGAPAPAGLPLSTWAHLTMTWDGATLKTFVDGAQVGSQAAPAPLVTSAGQLRIGGDSVRNGWFNGLIDEVRVYNRALTPAEIGTDMNRPVNP</sequence>
<dbReference type="InterPro" id="IPR006652">
    <property type="entry name" value="Kelch_1"/>
</dbReference>
<dbReference type="SMART" id="SM00060">
    <property type="entry name" value="FN3"/>
    <property type="match status" value="2"/>
</dbReference>
<dbReference type="GO" id="GO:0005975">
    <property type="term" value="P:carbohydrate metabolic process"/>
    <property type="evidence" value="ECO:0007669"/>
    <property type="project" value="UniProtKB-ARBA"/>
</dbReference>
<feature type="compositionally biased region" description="Polar residues" evidence="4">
    <location>
        <begin position="1779"/>
        <end position="1790"/>
    </location>
</feature>
<dbReference type="SUPFAM" id="SSF49265">
    <property type="entry name" value="Fibronectin type III"/>
    <property type="match status" value="1"/>
</dbReference>
<keyword evidence="8" id="KW-1185">Reference proteome</keyword>
<dbReference type="Gene3D" id="2.60.40.1220">
    <property type="match status" value="2"/>
</dbReference>